<dbReference type="Proteomes" id="UP001642484">
    <property type="component" value="Unassembled WGS sequence"/>
</dbReference>
<evidence type="ECO:0000313" key="4">
    <source>
        <dbReference type="Proteomes" id="UP001642484"/>
    </source>
</evidence>
<accession>A0ABP0SN81</accession>
<reference evidence="2 4" key="1">
    <citation type="submission" date="2024-02" db="EMBL/GenBank/DDBJ databases">
        <authorList>
            <person name="Chen Y."/>
            <person name="Shah S."/>
            <person name="Dougan E. K."/>
            <person name="Thang M."/>
            <person name="Chan C."/>
        </authorList>
    </citation>
    <scope>NUCLEOTIDE SEQUENCE [LARGE SCALE GENOMIC DNA]</scope>
</reference>
<feature type="region of interest" description="Disordered" evidence="1">
    <location>
        <begin position="98"/>
        <end position="120"/>
    </location>
</feature>
<sequence length="120" mass="13907">MSAKMVPEVFRHVWETLNAMPEDSDDGVMREKEQRKRKRKREEQQEAEAADMAAERAKSARQDQVMQEALEEEEHLKSLEKLSKQVGKQVEKSRAAFFETSREEQRKATARVEGASRSAQ</sequence>
<evidence type="ECO:0000256" key="1">
    <source>
        <dbReference type="SAM" id="MobiDB-lite"/>
    </source>
</evidence>
<protein>
    <submittedName>
        <fullName evidence="2">Uncharacterized protein</fullName>
    </submittedName>
</protein>
<keyword evidence="4" id="KW-1185">Reference proteome</keyword>
<comment type="caution">
    <text evidence="2">The sequence shown here is derived from an EMBL/GenBank/DDBJ whole genome shotgun (WGS) entry which is preliminary data.</text>
</comment>
<name>A0ABP0SN81_9DINO</name>
<dbReference type="EMBL" id="CAXAMN010027894">
    <property type="protein sequence ID" value="CAK9113629.1"/>
    <property type="molecule type" value="Genomic_DNA"/>
</dbReference>
<gene>
    <name evidence="2" type="ORF">CCMP2556_LOCUS52576</name>
    <name evidence="3" type="ORF">CCMP2556_LOCUS52605</name>
</gene>
<evidence type="ECO:0000313" key="3">
    <source>
        <dbReference type="EMBL" id="CAK9113694.1"/>
    </source>
</evidence>
<dbReference type="EMBL" id="CAXAMN010027905">
    <property type="protein sequence ID" value="CAK9113694.1"/>
    <property type="molecule type" value="Genomic_DNA"/>
</dbReference>
<feature type="compositionally biased region" description="Basic and acidic residues" evidence="1">
    <location>
        <begin position="98"/>
        <end position="107"/>
    </location>
</feature>
<organism evidence="2 4">
    <name type="scientific">Durusdinium trenchii</name>
    <dbReference type="NCBI Taxonomy" id="1381693"/>
    <lineage>
        <taxon>Eukaryota</taxon>
        <taxon>Sar</taxon>
        <taxon>Alveolata</taxon>
        <taxon>Dinophyceae</taxon>
        <taxon>Suessiales</taxon>
        <taxon>Symbiodiniaceae</taxon>
        <taxon>Durusdinium</taxon>
    </lineage>
</organism>
<feature type="region of interest" description="Disordered" evidence="1">
    <location>
        <begin position="21"/>
        <end position="72"/>
    </location>
</feature>
<evidence type="ECO:0000313" key="2">
    <source>
        <dbReference type="EMBL" id="CAK9113629.1"/>
    </source>
</evidence>
<proteinExistence type="predicted"/>